<dbReference type="AlphaFoldDB" id="A0A0B6D5K5"/>
<keyword evidence="4 5" id="KW-0408">Iron</keyword>
<dbReference type="Proteomes" id="UP000031830">
    <property type="component" value="Chromosome"/>
</dbReference>
<dbReference type="PANTHER" id="PTHR10543:SF24">
    <property type="entry name" value="CAROTENOID ISOMEROOXYGENASE"/>
    <property type="match status" value="1"/>
</dbReference>
<proteinExistence type="inferred from homology"/>
<dbReference type="PANTHER" id="PTHR10543">
    <property type="entry name" value="BETA-CAROTENE DIOXYGENASE"/>
    <property type="match status" value="1"/>
</dbReference>
<dbReference type="RefSeq" id="WP_044525915.1">
    <property type="nucleotide sequence ID" value="NZ_CP009440.1"/>
</dbReference>
<dbReference type="STRING" id="28110.KU46_1243"/>
<evidence type="ECO:0000256" key="4">
    <source>
        <dbReference type="ARBA" id="ARBA00023004"/>
    </source>
</evidence>
<organism evidence="6 7">
    <name type="scientific">Francisella philomiragia</name>
    <dbReference type="NCBI Taxonomy" id="28110"/>
    <lineage>
        <taxon>Bacteria</taxon>
        <taxon>Pseudomonadati</taxon>
        <taxon>Pseudomonadota</taxon>
        <taxon>Gammaproteobacteria</taxon>
        <taxon>Thiotrichales</taxon>
        <taxon>Francisellaceae</taxon>
        <taxon>Francisella</taxon>
    </lineage>
</organism>
<evidence type="ECO:0000313" key="6">
    <source>
        <dbReference type="EMBL" id="AJI52918.1"/>
    </source>
</evidence>
<dbReference type="EMBL" id="CP009440">
    <property type="protein sequence ID" value="AJI52918.1"/>
    <property type="molecule type" value="Genomic_DNA"/>
</dbReference>
<keyword evidence="3" id="KW-0560">Oxidoreductase</keyword>
<sequence>MDKLSSVFVNVDEELTKYILKPEVSNLPDWFDGKVLRVGPAKFGYGNIKLNHWFDGLAMLYSFECNDREIYFSNRYLRSEQYLATTKGHMKFDEFGTIVPYKFARIRTLIKTLLGVKVEKPSCNVNILKVKDSLLATSEVTTTIEFDKDNLQTLNEFRFGDKIKGQFSCAHPQFDPITKEQFNFVVDISKKCKYTIYKIAKNSSERTKIYEFYDNQFIYNHTLFLTESYVVLYLGPLRANPLDFLTKPVSEVISHDPNAKCKLVLINRKTHKVSMLDISSMVFLHSVNAFEQNNKIYLDFIEYTDDLEPYKKFYFKNIENGDCKLKTQFTRIIVDISCNSIDRKTVSALNVEFPRINEKYLVKKYRYAYLAKRTTQAEFFNSIIKIDLSNNNIVEYCFGNDFVSEPIFIANPQAQTEDDGLIFVNVIDTDKKLSYIVYLNATDLSLVYKAYLPILIPPALHGVYVR</sequence>
<dbReference type="InterPro" id="IPR004294">
    <property type="entry name" value="Carotenoid_Oase"/>
</dbReference>
<feature type="binding site" evidence="5">
    <location>
        <position position="285"/>
    </location>
    <ligand>
        <name>Fe cation</name>
        <dbReference type="ChEBI" id="CHEBI:24875"/>
        <note>catalytic</note>
    </ligand>
</feature>
<feature type="binding site" evidence="5">
    <location>
        <position position="221"/>
    </location>
    <ligand>
        <name>Fe cation</name>
        <dbReference type="ChEBI" id="CHEBI:24875"/>
        <note>catalytic</note>
    </ligand>
</feature>
<evidence type="ECO:0000313" key="7">
    <source>
        <dbReference type="Proteomes" id="UP000031830"/>
    </source>
</evidence>
<gene>
    <name evidence="6" type="ORF">LA55_706</name>
</gene>
<dbReference type="GO" id="GO:0016121">
    <property type="term" value="P:carotene catabolic process"/>
    <property type="evidence" value="ECO:0007669"/>
    <property type="project" value="TreeGrafter"/>
</dbReference>
<reference evidence="6 7" key="1">
    <citation type="journal article" date="2015" name="Genome Announc.">
        <title>Genome sequencing of 18 francisella strains to aid in assay development and testing.</title>
        <authorList>
            <person name="Johnson S.L."/>
            <person name="Daligault H.E."/>
            <person name="Davenport K.W."/>
            <person name="Coyne S.R."/>
            <person name="Frey K.G."/>
            <person name="Koroleva G.I."/>
            <person name="Broomall S.M."/>
            <person name="Bishop-Lilly K.A."/>
            <person name="Bruce D.C."/>
            <person name="Chertkov O."/>
            <person name="Freitas T."/>
            <person name="Jaissle J."/>
            <person name="Ladner J.T."/>
            <person name="Rosenzweig C.N."/>
            <person name="Gibbons H.S."/>
            <person name="Palacios G.F."/>
            <person name="Redden C.L."/>
            <person name="Xu Y."/>
            <person name="Minogue T.D."/>
            <person name="Chain P.S."/>
        </authorList>
    </citation>
    <scope>NUCLEOTIDE SEQUENCE [LARGE SCALE GENOMIC DNA]</scope>
    <source>
        <strain evidence="6 7">GA01-2794</strain>
    </source>
</reference>
<comment type="similarity">
    <text evidence="1">Belongs to the carotenoid oxygenase family.</text>
</comment>
<evidence type="ECO:0000256" key="3">
    <source>
        <dbReference type="ARBA" id="ARBA00023002"/>
    </source>
</evidence>
<evidence type="ECO:0000256" key="5">
    <source>
        <dbReference type="PIRSR" id="PIRSR604294-1"/>
    </source>
</evidence>
<dbReference type="KEGG" id="fpz:LA55_706"/>
<dbReference type="Pfam" id="PF03055">
    <property type="entry name" value="RPE65"/>
    <property type="match status" value="1"/>
</dbReference>
<dbReference type="GO" id="GO:0010436">
    <property type="term" value="F:carotenoid dioxygenase activity"/>
    <property type="evidence" value="ECO:0007669"/>
    <property type="project" value="TreeGrafter"/>
</dbReference>
<evidence type="ECO:0000256" key="2">
    <source>
        <dbReference type="ARBA" id="ARBA00022723"/>
    </source>
</evidence>
<feature type="binding site" evidence="5">
    <location>
        <position position="461"/>
    </location>
    <ligand>
        <name>Fe cation</name>
        <dbReference type="ChEBI" id="CHEBI:24875"/>
        <note>catalytic</note>
    </ligand>
</feature>
<evidence type="ECO:0000256" key="1">
    <source>
        <dbReference type="ARBA" id="ARBA00006787"/>
    </source>
</evidence>
<name>A0A0B6D5K5_9GAMM</name>
<keyword evidence="2 5" id="KW-0479">Metal-binding</keyword>
<dbReference type="OrthoDB" id="6636843at2"/>
<dbReference type="GO" id="GO:0046872">
    <property type="term" value="F:metal ion binding"/>
    <property type="evidence" value="ECO:0007669"/>
    <property type="project" value="UniProtKB-KW"/>
</dbReference>
<accession>A0A0B6D5K5</accession>
<feature type="binding site" evidence="5">
    <location>
        <position position="171"/>
    </location>
    <ligand>
        <name>Fe cation</name>
        <dbReference type="ChEBI" id="CHEBI:24875"/>
        <note>catalytic</note>
    </ligand>
</feature>
<comment type="cofactor">
    <cofactor evidence="5">
        <name>Fe(2+)</name>
        <dbReference type="ChEBI" id="CHEBI:29033"/>
    </cofactor>
    <text evidence="5">Binds 1 Fe(2+) ion per subunit.</text>
</comment>
<protein>
    <submittedName>
        <fullName evidence="6">Retinal pigment epithelial membrane family protein</fullName>
    </submittedName>
</protein>